<sequence>MAKEFSVTWDSKSSAYLKEKKTLKALAAAARKAGIDMMRAVRAEAKRETRERIRIRAGYLAAKAMPLKYPKTRKLDEMEWRMPVSGREVPLGEFPSRQTKKGVSLEVQRGKRVLIKGAFRAQGAKRQRPGVFKRPGKKRYPMGHKLGLRVSDSMHDGKTPTKALTRGQEVFARGMTRLLPLELAKIK</sequence>
<evidence type="ECO:0000256" key="1">
    <source>
        <dbReference type="SAM" id="MobiDB-lite"/>
    </source>
</evidence>
<dbReference type="PATRIC" id="fig|1278073.3.peg.1987"/>
<reference evidence="2 3" key="1">
    <citation type="journal article" date="2013" name="Genome Announc.">
        <title>Complete genome sequence of Myxococcus stipitatus strain DSM 14675, a fruiting myxobacterium.</title>
        <authorList>
            <person name="Huntley S."/>
            <person name="Kneip S."/>
            <person name="Treuner-Lange A."/>
            <person name="Sogaard-Andersen L."/>
        </authorList>
    </citation>
    <scope>NUCLEOTIDE SEQUENCE [LARGE SCALE GENOMIC DNA]</scope>
    <source>
        <strain evidence="3">DSM 14675 / JCM 12634 / Mx s8</strain>
    </source>
</reference>
<dbReference type="EMBL" id="CP004025">
    <property type="protein sequence ID" value="AGC43277.1"/>
    <property type="molecule type" value="Genomic_DNA"/>
</dbReference>
<name>L7U6R8_MYXSD</name>
<dbReference type="RefSeq" id="WP_015347539.1">
    <property type="nucleotide sequence ID" value="NC_020126.1"/>
</dbReference>
<proteinExistence type="predicted"/>
<dbReference type="AlphaFoldDB" id="L7U6R8"/>
<organism evidence="2 3">
    <name type="scientific">Myxococcus stipitatus (strain DSM 14675 / JCM 12634 / Mx s8)</name>
    <dbReference type="NCBI Taxonomy" id="1278073"/>
    <lineage>
        <taxon>Bacteria</taxon>
        <taxon>Pseudomonadati</taxon>
        <taxon>Myxococcota</taxon>
        <taxon>Myxococcia</taxon>
        <taxon>Myxococcales</taxon>
        <taxon>Cystobacterineae</taxon>
        <taxon>Myxococcaceae</taxon>
        <taxon>Myxococcus</taxon>
    </lineage>
</organism>
<evidence type="ECO:0000313" key="3">
    <source>
        <dbReference type="Proteomes" id="UP000011131"/>
    </source>
</evidence>
<evidence type="ECO:0008006" key="4">
    <source>
        <dbReference type="Google" id="ProtNLM"/>
    </source>
</evidence>
<protein>
    <recommendedName>
        <fullName evidence="4">Minor tail protein</fullName>
    </recommendedName>
</protein>
<dbReference type="HOGENOM" id="CLU_1446222_0_0_7"/>
<keyword evidence="3" id="KW-1185">Reference proteome</keyword>
<dbReference type="Proteomes" id="UP000011131">
    <property type="component" value="Chromosome"/>
</dbReference>
<gene>
    <name evidence="2" type="ordered locus">MYSTI_01948</name>
</gene>
<accession>L7U6R8</accession>
<feature type="region of interest" description="Disordered" evidence="1">
    <location>
        <begin position="125"/>
        <end position="144"/>
    </location>
</feature>
<evidence type="ECO:0000313" key="2">
    <source>
        <dbReference type="EMBL" id="AGC43277.1"/>
    </source>
</evidence>
<dbReference type="KEGG" id="msd:MYSTI_01948"/>
<dbReference type="OrthoDB" id="5518677at2"/>